<gene>
    <name evidence="2" type="ORF">JIN81_01340</name>
</gene>
<accession>A0A934V9V6</accession>
<comment type="caution">
    <text evidence="2">The sequence shown here is derived from an EMBL/GenBank/DDBJ whole genome shotgun (WGS) entry which is preliminary data.</text>
</comment>
<dbReference type="Proteomes" id="UP000658278">
    <property type="component" value="Unassembled WGS sequence"/>
</dbReference>
<reference evidence="2" key="1">
    <citation type="submission" date="2021-01" db="EMBL/GenBank/DDBJ databases">
        <title>Modified the classification status of verrucomicrobia.</title>
        <authorList>
            <person name="Feng X."/>
        </authorList>
    </citation>
    <scope>NUCLEOTIDE SEQUENCE</scope>
    <source>
        <strain evidence="2">KCTC 22201</strain>
    </source>
</reference>
<evidence type="ECO:0000256" key="1">
    <source>
        <dbReference type="SAM" id="MobiDB-lite"/>
    </source>
</evidence>
<keyword evidence="3" id="KW-1185">Reference proteome</keyword>
<dbReference type="EMBL" id="JAENII010000001">
    <property type="protein sequence ID" value="MBK1825648.1"/>
    <property type="molecule type" value="Genomic_DNA"/>
</dbReference>
<evidence type="ECO:0000313" key="2">
    <source>
        <dbReference type="EMBL" id="MBK1825648.1"/>
    </source>
</evidence>
<dbReference type="RefSeq" id="WP_200275502.1">
    <property type="nucleotide sequence ID" value="NZ_JAENII010000001.1"/>
</dbReference>
<name>A0A934V9V6_9BACT</name>
<feature type="compositionally biased region" description="Basic and acidic residues" evidence="1">
    <location>
        <begin position="10"/>
        <end position="20"/>
    </location>
</feature>
<evidence type="ECO:0000313" key="3">
    <source>
        <dbReference type="Proteomes" id="UP000658278"/>
    </source>
</evidence>
<proteinExistence type="predicted"/>
<protein>
    <submittedName>
        <fullName evidence="2">Uncharacterized protein</fullName>
    </submittedName>
</protein>
<feature type="region of interest" description="Disordered" evidence="1">
    <location>
        <begin position="1"/>
        <end position="69"/>
    </location>
</feature>
<sequence length="69" mass="7516">MRHLSIVDDQSDRTTTDLNRHGAFPTHPSFADREIGPTSGTREIPANAVPSAGQGETPDIVETDEGWAW</sequence>
<feature type="compositionally biased region" description="Acidic residues" evidence="1">
    <location>
        <begin position="59"/>
        <end position="69"/>
    </location>
</feature>
<organism evidence="2 3">
    <name type="scientific">Haloferula rosea</name>
    <dbReference type="NCBI Taxonomy" id="490093"/>
    <lineage>
        <taxon>Bacteria</taxon>
        <taxon>Pseudomonadati</taxon>
        <taxon>Verrucomicrobiota</taxon>
        <taxon>Verrucomicrobiia</taxon>
        <taxon>Verrucomicrobiales</taxon>
        <taxon>Verrucomicrobiaceae</taxon>
        <taxon>Haloferula</taxon>
    </lineage>
</organism>
<dbReference type="AlphaFoldDB" id="A0A934V9V6"/>